<dbReference type="Proteomes" id="UP000046393">
    <property type="component" value="Unplaced"/>
</dbReference>
<feature type="compositionally biased region" description="Basic and acidic residues" evidence="1">
    <location>
        <begin position="1"/>
        <end position="25"/>
    </location>
</feature>
<protein>
    <submittedName>
        <fullName evidence="3">Uncharacterized protein</fullName>
    </submittedName>
</protein>
<feature type="region of interest" description="Disordered" evidence="1">
    <location>
        <begin position="1"/>
        <end position="37"/>
    </location>
</feature>
<accession>A0A0N5AYH8</accession>
<evidence type="ECO:0000313" key="3">
    <source>
        <dbReference type="WBParaSite" id="SMUV_0001002001-mRNA-1"/>
    </source>
</evidence>
<dbReference type="AlphaFoldDB" id="A0A0N5AYH8"/>
<keyword evidence="2" id="KW-1185">Reference proteome</keyword>
<evidence type="ECO:0000256" key="1">
    <source>
        <dbReference type="SAM" id="MobiDB-lite"/>
    </source>
</evidence>
<proteinExistence type="predicted"/>
<sequence>MDEQPYEQKRGNGRGMEEGKGDGGRGEGSGSDMYKIDSENRKGEGICKRISDRTGLFDSLLMRKEKTDAVCDHKALVY</sequence>
<organism evidence="2 3">
    <name type="scientific">Syphacia muris</name>
    <dbReference type="NCBI Taxonomy" id="451379"/>
    <lineage>
        <taxon>Eukaryota</taxon>
        <taxon>Metazoa</taxon>
        <taxon>Ecdysozoa</taxon>
        <taxon>Nematoda</taxon>
        <taxon>Chromadorea</taxon>
        <taxon>Rhabditida</taxon>
        <taxon>Spirurina</taxon>
        <taxon>Oxyuridomorpha</taxon>
        <taxon>Oxyuroidea</taxon>
        <taxon>Oxyuridae</taxon>
        <taxon>Syphacia</taxon>
    </lineage>
</organism>
<dbReference type="WBParaSite" id="SMUV_0001002001-mRNA-1">
    <property type="protein sequence ID" value="SMUV_0001002001-mRNA-1"/>
    <property type="gene ID" value="SMUV_0001002001"/>
</dbReference>
<reference evidence="3" key="1">
    <citation type="submission" date="2017-02" db="UniProtKB">
        <authorList>
            <consortium name="WormBaseParasite"/>
        </authorList>
    </citation>
    <scope>IDENTIFICATION</scope>
</reference>
<evidence type="ECO:0000313" key="2">
    <source>
        <dbReference type="Proteomes" id="UP000046393"/>
    </source>
</evidence>
<name>A0A0N5AYH8_9BILA</name>